<evidence type="ECO:0000256" key="4">
    <source>
        <dbReference type="ARBA" id="ARBA00022692"/>
    </source>
</evidence>
<dbReference type="GO" id="GO:0005886">
    <property type="term" value="C:plasma membrane"/>
    <property type="evidence" value="ECO:0007669"/>
    <property type="project" value="UniProtKB-SubCell"/>
</dbReference>
<dbReference type="Gene3D" id="1.10.3720.10">
    <property type="entry name" value="MetI-like"/>
    <property type="match status" value="1"/>
</dbReference>
<feature type="transmembrane region" description="Helical" evidence="7">
    <location>
        <begin position="77"/>
        <end position="101"/>
    </location>
</feature>
<feature type="transmembrane region" description="Helical" evidence="7">
    <location>
        <begin position="135"/>
        <end position="151"/>
    </location>
</feature>
<dbReference type="Pfam" id="PF00528">
    <property type="entry name" value="BPD_transp_1"/>
    <property type="match status" value="1"/>
</dbReference>
<keyword evidence="3" id="KW-1003">Cell membrane</keyword>
<proteinExistence type="inferred from homology"/>
<feature type="transmembrane region" description="Helical" evidence="7">
    <location>
        <begin position="12"/>
        <end position="34"/>
    </location>
</feature>
<evidence type="ECO:0000313" key="10">
    <source>
        <dbReference type="EMBL" id="HIW01709.1"/>
    </source>
</evidence>
<evidence type="ECO:0000256" key="1">
    <source>
        <dbReference type="ARBA" id="ARBA00004651"/>
    </source>
</evidence>
<comment type="subcellular location">
    <subcellularLocation>
        <location evidence="1 7">Cell membrane</location>
        <topology evidence="1 7">Multi-pass membrane protein</topology>
    </subcellularLocation>
</comment>
<evidence type="ECO:0000313" key="11">
    <source>
        <dbReference type="Proteomes" id="UP000886752"/>
    </source>
</evidence>
<dbReference type="CDD" id="cd06261">
    <property type="entry name" value="TM_PBP2"/>
    <property type="match status" value="1"/>
</dbReference>
<evidence type="ECO:0000256" key="2">
    <source>
        <dbReference type="ARBA" id="ARBA00022448"/>
    </source>
</evidence>
<dbReference type="InterPro" id="IPR025966">
    <property type="entry name" value="OppC_N"/>
</dbReference>
<feature type="domain" description="ABC transmembrane type-1" evidence="9">
    <location>
        <begin position="73"/>
        <end position="262"/>
    </location>
</feature>
<evidence type="ECO:0000256" key="6">
    <source>
        <dbReference type="ARBA" id="ARBA00023136"/>
    </source>
</evidence>
<feature type="transmembrane region" description="Helical" evidence="7">
    <location>
        <begin position="108"/>
        <end position="129"/>
    </location>
</feature>
<dbReference type="PROSITE" id="PS50928">
    <property type="entry name" value="ABC_TM1"/>
    <property type="match status" value="1"/>
</dbReference>
<gene>
    <name evidence="10" type="ORF">H9894_11075</name>
</gene>
<evidence type="ECO:0000256" key="7">
    <source>
        <dbReference type="RuleBase" id="RU363032"/>
    </source>
</evidence>
<dbReference type="PANTHER" id="PTHR43386">
    <property type="entry name" value="OLIGOPEPTIDE TRANSPORT SYSTEM PERMEASE PROTEIN APPC"/>
    <property type="match status" value="1"/>
</dbReference>
<protein>
    <submittedName>
        <fullName evidence="10">ABC transporter permease subunit</fullName>
    </submittedName>
</protein>
<feature type="transmembrane region" description="Helical" evidence="7">
    <location>
        <begin position="194"/>
        <end position="219"/>
    </location>
</feature>
<feature type="transmembrane region" description="Helical" evidence="7">
    <location>
        <begin position="239"/>
        <end position="262"/>
    </location>
</feature>
<feature type="region of interest" description="Disordered" evidence="8">
    <location>
        <begin position="271"/>
        <end position="292"/>
    </location>
</feature>
<organism evidence="10 11">
    <name type="scientific">Candidatus Desulfovibrio intestinipullorum</name>
    <dbReference type="NCBI Taxonomy" id="2838536"/>
    <lineage>
        <taxon>Bacteria</taxon>
        <taxon>Pseudomonadati</taxon>
        <taxon>Thermodesulfobacteriota</taxon>
        <taxon>Desulfovibrionia</taxon>
        <taxon>Desulfovibrionales</taxon>
        <taxon>Desulfovibrionaceae</taxon>
        <taxon>Desulfovibrio</taxon>
    </lineage>
</organism>
<accession>A0A9D1PZR8</accession>
<sequence>MTIPARLCKDPLGLVSLMILVLLLAAGLLAPLIAPHDPLAVDAAHKFAGCSAEHWLGTDHLGRDLFSRLLFGVRTTLFLALAIMLPTLVLATLLGLTAGLVRGLPGALILRLCDIMLAFPSSVLILAVVGMLGPGAGNILLACLLAKWPWYTRMIATMARQYADRNSVLWARVAGLGTWHLVRRHLLPSVAGELCVLATLDTGAVILLISGLSFLGLGVQPPTPEWGMMLSEARSVLAVAPWQMLPPGIMLLVVVAACSFLGDALRDCLDPRQDPDRDPGPASGHNAGRAGL</sequence>
<reference evidence="10" key="2">
    <citation type="submission" date="2021-04" db="EMBL/GenBank/DDBJ databases">
        <authorList>
            <person name="Gilroy R."/>
        </authorList>
    </citation>
    <scope>NUCLEOTIDE SEQUENCE</scope>
    <source>
        <strain evidence="10">ChiHecec2B26-446</strain>
    </source>
</reference>
<name>A0A9D1PZR8_9BACT</name>
<dbReference type="InterPro" id="IPR000515">
    <property type="entry name" value="MetI-like"/>
</dbReference>
<dbReference type="EMBL" id="DXHV01000087">
    <property type="protein sequence ID" value="HIW01709.1"/>
    <property type="molecule type" value="Genomic_DNA"/>
</dbReference>
<evidence type="ECO:0000259" key="9">
    <source>
        <dbReference type="PROSITE" id="PS50928"/>
    </source>
</evidence>
<keyword evidence="2 7" id="KW-0813">Transport</keyword>
<evidence type="ECO:0000256" key="5">
    <source>
        <dbReference type="ARBA" id="ARBA00022989"/>
    </source>
</evidence>
<evidence type="ECO:0000256" key="3">
    <source>
        <dbReference type="ARBA" id="ARBA00022475"/>
    </source>
</evidence>
<reference evidence="10" key="1">
    <citation type="journal article" date="2021" name="PeerJ">
        <title>Extensive microbial diversity within the chicken gut microbiome revealed by metagenomics and culture.</title>
        <authorList>
            <person name="Gilroy R."/>
            <person name="Ravi A."/>
            <person name="Getino M."/>
            <person name="Pursley I."/>
            <person name="Horton D.L."/>
            <person name="Alikhan N.F."/>
            <person name="Baker D."/>
            <person name="Gharbi K."/>
            <person name="Hall N."/>
            <person name="Watson M."/>
            <person name="Adriaenssens E.M."/>
            <person name="Foster-Nyarko E."/>
            <person name="Jarju S."/>
            <person name="Secka A."/>
            <person name="Antonio M."/>
            <person name="Oren A."/>
            <person name="Chaudhuri R.R."/>
            <person name="La Ragione R."/>
            <person name="Hildebrand F."/>
            <person name="Pallen M.J."/>
        </authorList>
    </citation>
    <scope>NUCLEOTIDE SEQUENCE</scope>
    <source>
        <strain evidence="10">ChiHecec2B26-446</strain>
    </source>
</reference>
<dbReference type="Proteomes" id="UP000886752">
    <property type="component" value="Unassembled WGS sequence"/>
</dbReference>
<dbReference type="InterPro" id="IPR050366">
    <property type="entry name" value="BP-dependent_transpt_permease"/>
</dbReference>
<dbReference type="AlphaFoldDB" id="A0A9D1PZR8"/>
<keyword evidence="5 7" id="KW-1133">Transmembrane helix</keyword>
<dbReference type="SUPFAM" id="SSF161098">
    <property type="entry name" value="MetI-like"/>
    <property type="match status" value="1"/>
</dbReference>
<dbReference type="Pfam" id="PF12911">
    <property type="entry name" value="OppC_N"/>
    <property type="match status" value="1"/>
</dbReference>
<comment type="similarity">
    <text evidence="7">Belongs to the binding-protein-dependent transport system permease family.</text>
</comment>
<dbReference type="PANTHER" id="PTHR43386:SF1">
    <property type="entry name" value="D,D-DIPEPTIDE TRANSPORT SYSTEM PERMEASE PROTEIN DDPC-RELATED"/>
    <property type="match status" value="1"/>
</dbReference>
<comment type="caution">
    <text evidence="10">The sequence shown here is derived from an EMBL/GenBank/DDBJ whole genome shotgun (WGS) entry which is preliminary data.</text>
</comment>
<keyword evidence="4 7" id="KW-0812">Transmembrane</keyword>
<dbReference type="GO" id="GO:0055085">
    <property type="term" value="P:transmembrane transport"/>
    <property type="evidence" value="ECO:0007669"/>
    <property type="project" value="InterPro"/>
</dbReference>
<evidence type="ECO:0000256" key="8">
    <source>
        <dbReference type="SAM" id="MobiDB-lite"/>
    </source>
</evidence>
<dbReference type="InterPro" id="IPR035906">
    <property type="entry name" value="MetI-like_sf"/>
</dbReference>
<keyword evidence="6 7" id="KW-0472">Membrane</keyword>